<reference evidence="1" key="1">
    <citation type="submission" date="2020-10" db="EMBL/GenBank/DDBJ databases">
        <authorList>
            <person name="Gilroy R."/>
        </authorList>
    </citation>
    <scope>NUCLEOTIDE SEQUENCE</scope>
    <source>
        <strain evidence="1">1748</strain>
    </source>
</reference>
<evidence type="ECO:0000313" key="1">
    <source>
        <dbReference type="EMBL" id="MBO8414387.1"/>
    </source>
</evidence>
<dbReference type="AlphaFoldDB" id="A0A9D9D9P4"/>
<reference evidence="1" key="2">
    <citation type="journal article" date="2021" name="PeerJ">
        <title>Extensive microbial diversity within the chicken gut microbiome revealed by metagenomics and culture.</title>
        <authorList>
            <person name="Gilroy R."/>
            <person name="Ravi A."/>
            <person name="Getino M."/>
            <person name="Pursley I."/>
            <person name="Horton D.L."/>
            <person name="Alikhan N.F."/>
            <person name="Baker D."/>
            <person name="Gharbi K."/>
            <person name="Hall N."/>
            <person name="Watson M."/>
            <person name="Adriaenssens E.M."/>
            <person name="Foster-Nyarko E."/>
            <person name="Jarju S."/>
            <person name="Secka A."/>
            <person name="Antonio M."/>
            <person name="Oren A."/>
            <person name="Chaudhuri R.R."/>
            <person name="La Ragione R."/>
            <person name="Hildebrand F."/>
            <person name="Pallen M.J."/>
        </authorList>
    </citation>
    <scope>NUCLEOTIDE SEQUENCE</scope>
    <source>
        <strain evidence="1">1748</strain>
    </source>
</reference>
<gene>
    <name evidence="1" type="ORF">IAC78_02785</name>
</gene>
<organism evidence="1 2">
    <name type="scientific">Candidatus Scatoplasma merdavium</name>
    <dbReference type="NCBI Taxonomy" id="2840932"/>
    <lineage>
        <taxon>Bacteria</taxon>
        <taxon>Bacillati</taxon>
        <taxon>Bacillota</taxon>
        <taxon>Bacilli</taxon>
        <taxon>Bacillales</taxon>
        <taxon>Candidatus Scatoplasma</taxon>
    </lineage>
</organism>
<proteinExistence type="predicted"/>
<name>A0A9D9D9P4_9BACL</name>
<comment type="caution">
    <text evidence="1">The sequence shown here is derived from an EMBL/GenBank/DDBJ whole genome shotgun (WGS) entry which is preliminary data.</text>
</comment>
<evidence type="ECO:0000313" key="2">
    <source>
        <dbReference type="Proteomes" id="UP000823629"/>
    </source>
</evidence>
<sequence length="203" mass="23439">MRIEDKVKKFIDKPDLDYYLSMLNSAGANKFPLEQKKEIISNVIAVCEQFKDELRRDFGEDKQPAFYAQMLGVDVVYIEEKDSFAHNYIGNYSLKKKQISINMFVLNKIISYIRENSLENLIDERKVAQTVIAHELFHAMQAIHPDTYVDTAMFPTKILGFIKVKTKLSVLEEIGAVHFSKILTDLPFNPLVFNKIYSFTGSK</sequence>
<dbReference type="Proteomes" id="UP000823629">
    <property type="component" value="Unassembled WGS sequence"/>
</dbReference>
<accession>A0A9D9D9P4</accession>
<protein>
    <submittedName>
        <fullName evidence="1">Uncharacterized protein</fullName>
    </submittedName>
</protein>
<dbReference type="EMBL" id="JADING010000078">
    <property type="protein sequence ID" value="MBO8414387.1"/>
    <property type="molecule type" value="Genomic_DNA"/>
</dbReference>